<accession>A0ABN7WS10</accession>
<evidence type="ECO:0000313" key="2">
    <source>
        <dbReference type="Proteomes" id="UP000789901"/>
    </source>
</evidence>
<keyword evidence="2" id="KW-1185">Reference proteome</keyword>
<dbReference type="EMBL" id="CAJVQB010060081">
    <property type="protein sequence ID" value="CAG8839272.1"/>
    <property type="molecule type" value="Genomic_DNA"/>
</dbReference>
<organism evidence="1 2">
    <name type="scientific">Gigaspora margarita</name>
    <dbReference type="NCBI Taxonomy" id="4874"/>
    <lineage>
        <taxon>Eukaryota</taxon>
        <taxon>Fungi</taxon>
        <taxon>Fungi incertae sedis</taxon>
        <taxon>Mucoromycota</taxon>
        <taxon>Glomeromycotina</taxon>
        <taxon>Glomeromycetes</taxon>
        <taxon>Diversisporales</taxon>
        <taxon>Gigasporaceae</taxon>
        <taxon>Gigaspora</taxon>
    </lineage>
</organism>
<dbReference type="Proteomes" id="UP000789901">
    <property type="component" value="Unassembled WGS sequence"/>
</dbReference>
<feature type="non-terminal residue" evidence="1">
    <location>
        <position position="1"/>
    </location>
</feature>
<sequence length="50" mass="5756">LGFIKVVRTELDEPDAIRMDLAWFVTKRKYLCTGMGELGLEDEFDFASLD</sequence>
<proteinExistence type="predicted"/>
<evidence type="ECO:0000313" key="1">
    <source>
        <dbReference type="EMBL" id="CAG8839272.1"/>
    </source>
</evidence>
<gene>
    <name evidence="1" type="ORF">GMARGA_LOCUS34376</name>
</gene>
<protein>
    <submittedName>
        <fullName evidence="1">1224_t:CDS:1</fullName>
    </submittedName>
</protein>
<name>A0ABN7WS10_GIGMA</name>
<comment type="caution">
    <text evidence="1">The sequence shown here is derived from an EMBL/GenBank/DDBJ whole genome shotgun (WGS) entry which is preliminary data.</text>
</comment>
<reference evidence="1 2" key="1">
    <citation type="submission" date="2021-06" db="EMBL/GenBank/DDBJ databases">
        <authorList>
            <person name="Kallberg Y."/>
            <person name="Tangrot J."/>
            <person name="Rosling A."/>
        </authorList>
    </citation>
    <scope>NUCLEOTIDE SEQUENCE [LARGE SCALE GENOMIC DNA]</scope>
    <source>
        <strain evidence="1 2">120-4 pot B 10/14</strain>
    </source>
</reference>
<feature type="non-terminal residue" evidence="1">
    <location>
        <position position="50"/>
    </location>
</feature>